<comment type="caution">
    <text evidence="1">The sequence shown here is derived from an EMBL/GenBank/DDBJ whole genome shotgun (WGS) entry which is preliminary data.</text>
</comment>
<gene>
    <name evidence="1" type="primary">RvY_08383-1</name>
    <name evidence="1" type="synonym">RvY_08383.1</name>
    <name evidence="1" type="ORF">RvY_08383</name>
</gene>
<keyword evidence="2" id="KW-1185">Reference proteome</keyword>
<dbReference type="Proteomes" id="UP000186922">
    <property type="component" value="Unassembled WGS sequence"/>
</dbReference>
<reference evidence="1 2" key="1">
    <citation type="journal article" date="2016" name="Nat. Commun.">
        <title>Extremotolerant tardigrade genome and improved radiotolerance of human cultured cells by tardigrade-unique protein.</title>
        <authorList>
            <person name="Hashimoto T."/>
            <person name="Horikawa D.D."/>
            <person name="Saito Y."/>
            <person name="Kuwahara H."/>
            <person name="Kozuka-Hata H."/>
            <person name="Shin-I T."/>
            <person name="Minakuchi Y."/>
            <person name="Ohishi K."/>
            <person name="Motoyama A."/>
            <person name="Aizu T."/>
            <person name="Enomoto A."/>
            <person name="Kondo K."/>
            <person name="Tanaka S."/>
            <person name="Hara Y."/>
            <person name="Koshikawa S."/>
            <person name="Sagara H."/>
            <person name="Miura T."/>
            <person name="Yokobori S."/>
            <person name="Miyagawa K."/>
            <person name="Suzuki Y."/>
            <person name="Kubo T."/>
            <person name="Oyama M."/>
            <person name="Kohara Y."/>
            <person name="Fujiyama A."/>
            <person name="Arakawa K."/>
            <person name="Katayama T."/>
            <person name="Toyoda A."/>
            <person name="Kunieda T."/>
        </authorList>
    </citation>
    <scope>NUCLEOTIDE SEQUENCE [LARGE SCALE GENOMIC DNA]</scope>
    <source>
        <strain evidence="1 2">YOKOZUNA-1</strain>
    </source>
</reference>
<proteinExistence type="predicted"/>
<organism evidence="1 2">
    <name type="scientific">Ramazzottius varieornatus</name>
    <name type="common">Water bear</name>
    <name type="synonym">Tardigrade</name>
    <dbReference type="NCBI Taxonomy" id="947166"/>
    <lineage>
        <taxon>Eukaryota</taxon>
        <taxon>Metazoa</taxon>
        <taxon>Ecdysozoa</taxon>
        <taxon>Tardigrada</taxon>
        <taxon>Eutardigrada</taxon>
        <taxon>Parachela</taxon>
        <taxon>Hypsibioidea</taxon>
        <taxon>Ramazzottiidae</taxon>
        <taxon>Ramazzottius</taxon>
    </lineage>
</organism>
<sequence>MVEAKYVVYDYKRKVKFKDTCRHRWRPDEYEGLVPATRCAPCRLRTSTVSPTKVWRTPDRHPHERAWFSVALLHR</sequence>
<protein>
    <submittedName>
        <fullName evidence="1">Uncharacterized protein</fullName>
    </submittedName>
</protein>
<name>A0A1D1V7Y9_RAMVA</name>
<evidence type="ECO:0000313" key="1">
    <source>
        <dbReference type="EMBL" id="GAU97020.1"/>
    </source>
</evidence>
<evidence type="ECO:0000313" key="2">
    <source>
        <dbReference type="Proteomes" id="UP000186922"/>
    </source>
</evidence>
<dbReference type="AlphaFoldDB" id="A0A1D1V7Y9"/>
<accession>A0A1D1V7Y9</accession>
<dbReference type="EMBL" id="BDGG01000004">
    <property type="protein sequence ID" value="GAU97020.1"/>
    <property type="molecule type" value="Genomic_DNA"/>
</dbReference>